<dbReference type="InterPro" id="IPR017850">
    <property type="entry name" value="Alkaline_phosphatase_core_sf"/>
</dbReference>
<name>A0A183E9L4_9BILA</name>
<proteinExistence type="predicted"/>
<feature type="transmembrane region" description="Helical" evidence="1">
    <location>
        <begin position="12"/>
        <end position="31"/>
    </location>
</feature>
<evidence type="ECO:0000256" key="1">
    <source>
        <dbReference type="SAM" id="Phobius"/>
    </source>
</evidence>
<gene>
    <name evidence="2" type="ORF">GPUH_LOCUS17655</name>
</gene>
<dbReference type="Pfam" id="PF01663">
    <property type="entry name" value="Phosphodiest"/>
    <property type="match status" value="1"/>
</dbReference>
<dbReference type="PANTHER" id="PTHR23071">
    <property type="entry name" value="PHOSPHATIDYLINOSITOL GLYCAN"/>
    <property type="match status" value="1"/>
</dbReference>
<keyword evidence="1" id="KW-0472">Membrane</keyword>
<dbReference type="OrthoDB" id="272139at2759"/>
<keyword evidence="3" id="KW-1185">Reference proteome</keyword>
<evidence type="ECO:0000313" key="4">
    <source>
        <dbReference type="WBParaSite" id="GPUH_0001767701-mRNA-1"/>
    </source>
</evidence>
<accession>A0A183E9L4</accession>
<protein>
    <submittedName>
        <fullName evidence="4">GPI ethanolamine phosphate transferase 3</fullName>
    </submittedName>
</protein>
<dbReference type="InterPro" id="IPR039524">
    <property type="entry name" value="PIGO/GPI13"/>
</dbReference>
<evidence type="ECO:0000313" key="2">
    <source>
        <dbReference type="EMBL" id="VDN30202.1"/>
    </source>
</evidence>
<evidence type="ECO:0000313" key="3">
    <source>
        <dbReference type="Proteomes" id="UP000271098"/>
    </source>
</evidence>
<keyword evidence="1" id="KW-0812">Transmembrane</keyword>
<dbReference type="Proteomes" id="UP000271098">
    <property type="component" value="Unassembled WGS sequence"/>
</dbReference>
<sequence length="374" mass="41840">MKNRIRAHLINTAFLGISLAISLLLFQRGFLLKRVELSSRSSCSDVATPRGACWLPAQYDRAVIILIDALRHDFILPPTDLNNTAAYLGHMHTIAGLLANHSDSAVLMQFHADPPTTTMQRLKALTTGSLPTFIDASSNFASTAVMEDNWIDQIVATNRSVIMLGDRYLFIRLNSNAAIMPHLSILTISIQSTENLYKELSKSDWNVLLAHFLGVDHCGHKYGPDHPAMARKLKQMNGVIKKVLKYIDNKTLLVVDIVPTLSLLLDMPIPYSSIGTLIDCVIDPEHRSVAISSNAEQMMRYGRTVVAETELPELDLLIREFETNGNVNNSIDYMHRLQDLLRVSWTEFNDNFMRIGFLSLVDAVLAIYDALYTG</sequence>
<dbReference type="PANTHER" id="PTHR23071:SF1">
    <property type="entry name" value="GPI ETHANOLAMINE PHOSPHATE TRANSFERASE 3"/>
    <property type="match status" value="1"/>
</dbReference>
<organism evidence="4">
    <name type="scientific">Gongylonema pulchrum</name>
    <dbReference type="NCBI Taxonomy" id="637853"/>
    <lineage>
        <taxon>Eukaryota</taxon>
        <taxon>Metazoa</taxon>
        <taxon>Ecdysozoa</taxon>
        <taxon>Nematoda</taxon>
        <taxon>Chromadorea</taxon>
        <taxon>Rhabditida</taxon>
        <taxon>Spirurina</taxon>
        <taxon>Spiruromorpha</taxon>
        <taxon>Spiruroidea</taxon>
        <taxon>Gongylonematidae</taxon>
        <taxon>Gongylonema</taxon>
    </lineage>
</organism>
<dbReference type="GO" id="GO:0006506">
    <property type="term" value="P:GPI anchor biosynthetic process"/>
    <property type="evidence" value="ECO:0007669"/>
    <property type="project" value="InterPro"/>
</dbReference>
<dbReference type="SUPFAM" id="SSF53649">
    <property type="entry name" value="Alkaline phosphatase-like"/>
    <property type="match status" value="1"/>
</dbReference>
<dbReference type="WBParaSite" id="GPUH_0001767701-mRNA-1">
    <property type="protein sequence ID" value="GPUH_0001767701-mRNA-1"/>
    <property type="gene ID" value="GPUH_0001767701"/>
</dbReference>
<dbReference type="GO" id="GO:0005789">
    <property type="term" value="C:endoplasmic reticulum membrane"/>
    <property type="evidence" value="ECO:0007669"/>
    <property type="project" value="TreeGrafter"/>
</dbReference>
<dbReference type="InterPro" id="IPR002591">
    <property type="entry name" value="Phosphodiest/P_Trfase"/>
</dbReference>
<reference evidence="4" key="1">
    <citation type="submission" date="2016-06" db="UniProtKB">
        <authorList>
            <consortium name="WormBaseParasite"/>
        </authorList>
    </citation>
    <scope>IDENTIFICATION</scope>
</reference>
<reference evidence="2 3" key="2">
    <citation type="submission" date="2018-11" db="EMBL/GenBank/DDBJ databases">
        <authorList>
            <consortium name="Pathogen Informatics"/>
        </authorList>
    </citation>
    <scope>NUCLEOTIDE SEQUENCE [LARGE SCALE GENOMIC DNA]</scope>
</reference>
<dbReference type="AlphaFoldDB" id="A0A183E9L4"/>
<dbReference type="GO" id="GO:0051377">
    <property type="term" value="F:mannose-ethanolamine phosphotransferase activity"/>
    <property type="evidence" value="ECO:0007669"/>
    <property type="project" value="TreeGrafter"/>
</dbReference>
<dbReference type="EMBL" id="UYRT01085496">
    <property type="protein sequence ID" value="VDN30202.1"/>
    <property type="molecule type" value="Genomic_DNA"/>
</dbReference>
<keyword evidence="1" id="KW-1133">Transmembrane helix</keyword>
<dbReference type="Gene3D" id="3.40.720.10">
    <property type="entry name" value="Alkaline Phosphatase, subunit A"/>
    <property type="match status" value="1"/>
</dbReference>